<name>A0A6G1IGQ6_9PLEO</name>
<feature type="repeat" description="ANK" evidence="3">
    <location>
        <begin position="52"/>
        <end position="82"/>
    </location>
</feature>
<dbReference type="EMBL" id="MU005622">
    <property type="protein sequence ID" value="KAF2677392.1"/>
    <property type="molecule type" value="Genomic_DNA"/>
</dbReference>
<sequence>LLLNRNADVNLVGGSGLRALNIAAWNGNEEAVRLLIEHGAAIDPDEEYWYGSAVGAASRRGHAEIIMKALIEKGADVNKRGGEFGCPLQGAAWYGDADNVKMLLDHGA</sequence>
<dbReference type="InterPro" id="IPR002110">
    <property type="entry name" value="Ankyrin_rpt"/>
</dbReference>
<dbReference type="SUPFAM" id="SSF48403">
    <property type="entry name" value="Ankyrin repeat"/>
    <property type="match status" value="1"/>
</dbReference>
<feature type="non-terminal residue" evidence="4">
    <location>
        <position position="1"/>
    </location>
</feature>
<reference evidence="4" key="1">
    <citation type="journal article" date="2020" name="Stud. Mycol.">
        <title>101 Dothideomycetes genomes: a test case for predicting lifestyles and emergence of pathogens.</title>
        <authorList>
            <person name="Haridas S."/>
            <person name="Albert R."/>
            <person name="Binder M."/>
            <person name="Bloem J."/>
            <person name="Labutti K."/>
            <person name="Salamov A."/>
            <person name="Andreopoulos B."/>
            <person name="Baker S."/>
            <person name="Barry K."/>
            <person name="Bills G."/>
            <person name="Bluhm B."/>
            <person name="Cannon C."/>
            <person name="Castanera R."/>
            <person name="Culley D."/>
            <person name="Daum C."/>
            <person name="Ezra D."/>
            <person name="Gonzalez J."/>
            <person name="Henrissat B."/>
            <person name="Kuo A."/>
            <person name="Liang C."/>
            <person name="Lipzen A."/>
            <person name="Lutzoni F."/>
            <person name="Magnuson J."/>
            <person name="Mondo S."/>
            <person name="Nolan M."/>
            <person name="Ohm R."/>
            <person name="Pangilinan J."/>
            <person name="Park H.-J."/>
            <person name="Ramirez L."/>
            <person name="Alfaro M."/>
            <person name="Sun H."/>
            <person name="Tritt A."/>
            <person name="Yoshinaga Y."/>
            <person name="Zwiers L.-H."/>
            <person name="Turgeon B."/>
            <person name="Goodwin S."/>
            <person name="Spatafora J."/>
            <person name="Crous P."/>
            <person name="Grigoriev I."/>
        </authorList>
    </citation>
    <scope>NUCLEOTIDE SEQUENCE</scope>
    <source>
        <strain evidence="4">CBS 122367</strain>
    </source>
</reference>
<proteinExistence type="predicted"/>
<dbReference type="PANTHER" id="PTHR24171">
    <property type="entry name" value="ANKYRIN REPEAT DOMAIN-CONTAINING PROTEIN 39-RELATED"/>
    <property type="match status" value="1"/>
</dbReference>
<evidence type="ECO:0000313" key="4">
    <source>
        <dbReference type="EMBL" id="KAF2677392.1"/>
    </source>
</evidence>
<organism evidence="4 5">
    <name type="scientific">Lentithecium fluviatile CBS 122367</name>
    <dbReference type="NCBI Taxonomy" id="1168545"/>
    <lineage>
        <taxon>Eukaryota</taxon>
        <taxon>Fungi</taxon>
        <taxon>Dikarya</taxon>
        <taxon>Ascomycota</taxon>
        <taxon>Pezizomycotina</taxon>
        <taxon>Dothideomycetes</taxon>
        <taxon>Pleosporomycetidae</taxon>
        <taxon>Pleosporales</taxon>
        <taxon>Massarineae</taxon>
        <taxon>Lentitheciaceae</taxon>
        <taxon>Lentithecium</taxon>
    </lineage>
</organism>
<accession>A0A6G1IGQ6</accession>
<dbReference type="Pfam" id="PF13637">
    <property type="entry name" value="Ank_4"/>
    <property type="match status" value="1"/>
</dbReference>
<evidence type="ECO:0000256" key="1">
    <source>
        <dbReference type="ARBA" id="ARBA00022737"/>
    </source>
</evidence>
<dbReference type="Pfam" id="PF12796">
    <property type="entry name" value="Ank_2"/>
    <property type="match status" value="1"/>
</dbReference>
<evidence type="ECO:0000256" key="3">
    <source>
        <dbReference type="PROSITE-ProRule" id="PRU00023"/>
    </source>
</evidence>
<dbReference type="InterPro" id="IPR036770">
    <property type="entry name" value="Ankyrin_rpt-contain_sf"/>
</dbReference>
<dbReference type="Gene3D" id="1.25.40.20">
    <property type="entry name" value="Ankyrin repeat-containing domain"/>
    <property type="match status" value="1"/>
</dbReference>
<feature type="repeat" description="ANK" evidence="3">
    <location>
        <begin position="15"/>
        <end position="47"/>
    </location>
</feature>
<dbReference type="PROSITE" id="PS50088">
    <property type="entry name" value="ANK_REPEAT"/>
    <property type="match status" value="2"/>
</dbReference>
<evidence type="ECO:0000256" key="2">
    <source>
        <dbReference type="ARBA" id="ARBA00023043"/>
    </source>
</evidence>
<feature type="non-terminal residue" evidence="4">
    <location>
        <position position="108"/>
    </location>
</feature>
<evidence type="ECO:0000313" key="5">
    <source>
        <dbReference type="Proteomes" id="UP000799291"/>
    </source>
</evidence>
<dbReference type="AlphaFoldDB" id="A0A6G1IGQ6"/>
<keyword evidence="1" id="KW-0677">Repeat</keyword>
<keyword evidence="2 3" id="KW-0040">ANK repeat</keyword>
<protein>
    <submittedName>
        <fullName evidence="4">Ankyrin</fullName>
    </submittedName>
</protein>
<dbReference type="OrthoDB" id="427518at2759"/>
<keyword evidence="5" id="KW-1185">Reference proteome</keyword>
<gene>
    <name evidence="4" type="ORF">K458DRAFT_254624</name>
</gene>
<dbReference type="PRINTS" id="PR01415">
    <property type="entry name" value="ANKYRIN"/>
</dbReference>
<dbReference type="PROSITE" id="PS50297">
    <property type="entry name" value="ANK_REP_REGION"/>
    <property type="match status" value="1"/>
</dbReference>
<dbReference type="Proteomes" id="UP000799291">
    <property type="component" value="Unassembled WGS sequence"/>
</dbReference>